<dbReference type="AlphaFoldDB" id="A0A177AI84"/>
<sequence length="130" mass="14569">MILLELPSPSRQDHHQNRPPLSAFRFPVLTLGPSLLLPGLWPTLLHLWRPLKGPRALKNADRLVDSEICLGLSFYTPDNPSHCLKGRTKCDNMSFILVSDTGDDDRPHGKVACLQRKRPNNGSRGKKLSI</sequence>
<accession>A0A177AI84</accession>
<reference evidence="1" key="1">
    <citation type="submission" date="2016-03" db="EMBL/GenBank/DDBJ databases">
        <title>Updated assembly of Pseudogymnoascus destructans, the fungus causing white-nose syndrome of bats.</title>
        <authorList>
            <person name="Palmer J.M."/>
            <person name="Drees K.P."/>
            <person name="Foster J.T."/>
            <person name="Lindner D.L."/>
        </authorList>
    </citation>
    <scope>NUCLEOTIDE SEQUENCE [LARGE SCALE GENOMIC DNA]</scope>
    <source>
        <strain evidence="1">20631-21</strain>
    </source>
</reference>
<dbReference type="EMBL" id="KV441388">
    <property type="protein sequence ID" value="OAF61785.1"/>
    <property type="molecule type" value="Genomic_DNA"/>
</dbReference>
<name>A0A177AI84_9PEZI</name>
<dbReference type="Proteomes" id="UP000077154">
    <property type="component" value="Unassembled WGS sequence"/>
</dbReference>
<protein>
    <submittedName>
        <fullName evidence="1">Uncharacterized protein</fullName>
    </submittedName>
</protein>
<evidence type="ECO:0000313" key="1">
    <source>
        <dbReference type="EMBL" id="OAF61785.1"/>
    </source>
</evidence>
<dbReference type="GeneID" id="36284541"/>
<dbReference type="RefSeq" id="XP_024327059.1">
    <property type="nucleotide sequence ID" value="XM_024465130.1"/>
</dbReference>
<proteinExistence type="predicted"/>
<gene>
    <name evidence="1" type="ORF">VC83_01452</name>
</gene>
<organism evidence="1">
    <name type="scientific">Pseudogymnoascus destructans</name>
    <dbReference type="NCBI Taxonomy" id="655981"/>
    <lineage>
        <taxon>Eukaryota</taxon>
        <taxon>Fungi</taxon>
        <taxon>Dikarya</taxon>
        <taxon>Ascomycota</taxon>
        <taxon>Pezizomycotina</taxon>
        <taxon>Leotiomycetes</taxon>
        <taxon>Thelebolales</taxon>
        <taxon>Thelebolaceae</taxon>
        <taxon>Pseudogymnoascus</taxon>
    </lineage>
</organism>